<organism evidence="1 2">
    <name type="scientific">Pseudomonas canavaninivorans</name>
    <dbReference type="NCBI Taxonomy" id="2842348"/>
    <lineage>
        <taxon>Bacteria</taxon>
        <taxon>Pseudomonadati</taxon>
        <taxon>Pseudomonadota</taxon>
        <taxon>Gammaproteobacteria</taxon>
        <taxon>Pseudomonadales</taxon>
        <taxon>Pseudomonadaceae</taxon>
        <taxon>Pseudomonas</taxon>
    </lineage>
</organism>
<name>A0ABX8QB97_PSECO</name>
<evidence type="ECO:0000313" key="2">
    <source>
        <dbReference type="Proteomes" id="UP000824066"/>
    </source>
</evidence>
<evidence type="ECO:0000313" key="1">
    <source>
        <dbReference type="EMBL" id="QXI52560.1"/>
    </source>
</evidence>
<keyword evidence="2" id="KW-1185">Reference proteome</keyword>
<sequence length="122" mass="13163">MRLIRSAEKGLEPTESPDIAARLVDDALMRGHVIDGLDQFGMRAKINRDNDIVEAVRNGDLLLVKSGLASSGGGFMPRLAPEPEPLPAPPGTMAVAQAPARLGLCQILHRRELVPNGRRHNT</sequence>
<reference evidence="1 2" key="1">
    <citation type="journal article" date="2021" name="Microorganisms">
        <title>The Ever-Expanding Pseudomonas Genus: Description of 43 New Species and Partition of the Pseudomonas putida Group.</title>
        <authorList>
            <person name="Girard L."/>
            <person name="Lood C."/>
            <person name="Hofte M."/>
            <person name="Vandamme P."/>
            <person name="Rokni-Zadeh H."/>
            <person name="van Noort V."/>
            <person name="Lavigne R."/>
            <person name="De Mot R."/>
        </authorList>
    </citation>
    <scope>NUCLEOTIDE SEQUENCE [LARGE SCALE GENOMIC DNA]</scope>
    <source>
        <strain evidence="1 2">SWRI17</strain>
    </source>
</reference>
<proteinExistence type="predicted"/>
<accession>A0ABX8QB97</accession>
<protein>
    <submittedName>
        <fullName evidence="1">Uncharacterized protein</fullName>
    </submittedName>
</protein>
<dbReference type="EMBL" id="CP077080">
    <property type="protein sequence ID" value="QXI52560.1"/>
    <property type="molecule type" value="Genomic_DNA"/>
</dbReference>
<dbReference type="Proteomes" id="UP000824066">
    <property type="component" value="Chromosome"/>
</dbReference>
<gene>
    <name evidence="1" type="ORF">KSS97_23985</name>
</gene>
<dbReference type="RefSeq" id="WP_217860290.1">
    <property type="nucleotide sequence ID" value="NZ_CP077080.1"/>
</dbReference>